<accession>A0AA86N3F7</accession>
<dbReference type="Pfam" id="PF03446">
    <property type="entry name" value="NAD_binding_2"/>
    <property type="match status" value="1"/>
</dbReference>
<dbReference type="GO" id="GO:0051287">
    <property type="term" value="F:NAD binding"/>
    <property type="evidence" value="ECO:0007669"/>
    <property type="project" value="InterPro"/>
</dbReference>
<dbReference type="SUPFAM" id="SSF51735">
    <property type="entry name" value="NAD(P)-binding Rossmann-fold domains"/>
    <property type="match status" value="1"/>
</dbReference>
<evidence type="ECO:0000259" key="4">
    <source>
        <dbReference type="Pfam" id="PF03446"/>
    </source>
</evidence>
<organism evidence="6 7">
    <name type="scientific">Nitrospira tepida</name>
    <dbReference type="NCBI Taxonomy" id="2973512"/>
    <lineage>
        <taxon>Bacteria</taxon>
        <taxon>Pseudomonadati</taxon>
        <taxon>Nitrospirota</taxon>
        <taxon>Nitrospiria</taxon>
        <taxon>Nitrospirales</taxon>
        <taxon>Nitrospiraceae</taxon>
        <taxon>Nitrospira</taxon>
    </lineage>
</organism>
<dbReference type="RefSeq" id="WP_289271495.1">
    <property type="nucleotide sequence ID" value="NZ_OX365700.1"/>
</dbReference>
<keyword evidence="2" id="KW-0520">NAD</keyword>
<evidence type="ECO:0000256" key="1">
    <source>
        <dbReference type="ARBA" id="ARBA00023002"/>
    </source>
</evidence>
<feature type="active site" evidence="3">
    <location>
        <position position="177"/>
    </location>
</feature>
<keyword evidence="1" id="KW-0560">Oxidoreductase</keyword>
<dbReference type="InterPro" id="IPR029154">
    <property type="entry name" value="HIBADH-like_NADP-bd"/>
</dbReference>
<name>A0AA86N3F7_9BACT</name>
<evidence type="ECO:0000313" key="6">
    <source>
        <dbReference type="EMBL" id="CAI4034078.1"/>
    </source>
</evidence>
<feature type="domain" description="6-phosphogluconate dehydrogenase NADP-binding" evidence="4">
    <location>
        <begin position="9"/>
        <end position="166"/>
    </location>
</feature>
<evidence type="ECO:0000313" key="7">
    <source>
        <dbReference type="Proteomes" id="UP001179121"/>
    </source>
</evidence>
<dbReference type="KEGG" id="nti:DNFV4_04522"/>
<feature type="domain" description="3-hydroxyisobutyrate dehydrogenase-like NAD-binding" evidence="5">
    <location>
        <begin position="171"/>
        <end position="288"/>
    </location>
</feature>
<dbReference type="InterPro" id="IPR015815">
    <property type="entry name" value="HIBADH-related"/>
</dbReference>
<proteinExistence type="predicted"/>
<dbReference type="Gene3D" id="3.40.50.720">
    <property type="entry name" value="NAD(P)-binding Rossmann-like Domain"/>
    <property type="match status" value="1"/>
</dbReference>
<evidence type="ECO:0000256" key="3">
    <source>
        <dbReference type="PIRSR" id="PIRSR000103-1"/>
    </source>
</evidence>
<dbReference type="AlphaFoldDB" id="A0AA86N3F7"/>
<dbReference type="GO" id="GO:0050661">
    <property type="term" value="F:NADP binding"/>
    <property type="evidence" value="ECO:0007669"/>
    <property type="project" value="InterPro"/>
</dbReference>
<reference evidence="6" key="1">
    <citation type="submission" date="2022-10" db="EMBL/GenBank/DDBJ databases">
        <authorList>
            <person name="Koch H."/>
        </authorList>
    </citation>
    <scope>NUCLEOTIDE SEQUENCE</scope>
    <source>
        <strain evidence="6">DNF</strain>
    </source>
</reference>
<dbReference type="InterPro" id="IPR013328">
    <property type="entry name" value="6PGD_dom2"/>
</dbReference>
<dbReference type="InterPro" id="IPR036291">
    <property type="entry name" value="NAD(P)-bd_dom_sf"/>
</dbReference>
<dbReference type="Pfam" id="PF14833">
    <property type="entry name" value="NAD_binding_11"/>
    <property type="match status" value="1"/>
</dbReference>
<evidence type="ECO:0000256" key="2">
    <source>
        <dbReference type="ARBA" id="ARBA00023027"/>
    </source>
</evidence>
<dbReference type="Gene3D" id="1.10.1040.10">
    <property type="entry name" value="N-(1-d-carboxylethyl)-l-norvaline Dehydrogenase, domain 2"/>
    <property type="match status" value="1"/>
</dbReference>
<protein>
    <submittedName>
        <fullName evidence="6">Oxidoreductase YkwC</fullName>
    </submittedName>
</protein>
<dbReference type="PANTHER" id="PTHR43060">
    <property type="entry name" value="3-HYDROXYISOBUTYRATE DEHYDROGENASE-LIKE 1, MITOCHONDRIAL-RELATED"/>
    <property type="match status" value="1"/>
</dbReference>
<dbReference type="EMBL" id="OX365700">
    <property type="protein sequence ID" value="CAI4034078.1"/>
    <property type="molecule type" value="Genomic_DNA"/>
</dbReference>
<dbReference type="PIRSF" id="PIRSF000103">
    <property type="entry name" value="HIBADH"/>
    <property type="match status" value="1"/>
</dbReference>
<evidence type="ECO:0000259" key="5">
    <source>
        <dbReference type="Pfam" id="PF14833"/>
    </source>
</evidence>
<dbReference type="GO" id="GO:0016491">
    <property type="term" value="F:oxidoreductase activity"/>
    <property type="evidence" value="ECO:0007669"/>
    <property type="project" value="UniProtKB-KW"/>
</dbReference>
<keyword evidence="7" id="KW-1185">Reference proteome</keyword>
<sequence>MKRHNCPTNIGWIGTGVMGTSMCSHLLANGHKVVLFTRTKAKAQGLIERGARWADSPRAVAEQAEVLVTMVGFPQDVRDVYCGPDGILAGTRSGMILVDMTTTDPSLSQEIAAAAQARGAMSLDAPVSGGDVGARQATLSIMVGGDQAALDRVMPLFMLMGNKIRHQGGPGAGQHTKLSNQIVIASTMIGVCESLLYGYQAGLDLPRMLESVRGGAAACWTLDHLAPRMLARDFDPGFFVEHFVKDMGIALEESRRMGLDLPGLALSHRLYQSVQAQGHGRCGTQALLLALENLSNTTLHAPLPEPDKSPLSFDTSA</sequence>
<dbReference type="PANTHER" id="PTHR43060:SF15">
    <property type="entry name" value="3-HYDROXYISOBUTYRATE DEHYDROGENASE-LIKE 1, MITOCHONDRIAL-RELATED"/>
    <property type="match status" value="1"/>
</dbReference>
<dbReference type="InterPro" id="IPR006115">
    <property type="entry name" value="6PGDH_NADP-bd"/>
</dbReference>
<dbReference type="InterPro" id="IPR008927">
    <property type="entry name" value="6-PGluconate_DH-like_C_sf"/>
</dbReference>
<dbReference type="SUPFAM" id="SSF48179">
    <property type="entry name" value="6-phosphogluconate dehydrogenase C-terminal domain-like"/>
    <property type="match status" value="1"/>
</dbReference>
<dbReference type="Proteomes" id="UP001179121">
    <property type="component" value="Chromosome"/>
</dbReference>
<gene>
    <name evidence="6" type="ORF">DNFV4_04522</name>
</gene>